<proteinExistence type="predicted"/>
<evidence type="ECO:0000313" key="2">
    <source>
        <dbReference type="EMBL" id="KAL0912967.1"/>
    </source>
</evidence>
<keyword evidence="3" id="KW-1185">Reference proteome</keyword>
<dbReference type="EMBL" id="JANQDX010000013">
    <property type="protein sequence ID" value="KAL0912967.1"/>
    <property type="molecule type" value="Genomic_DNA"/>
</dbReference>
<evidence type="ECO:0000256" key="1">
    <source>
        <dbReference type="SAM" id="MobiDB-lite"/>
    </source>
</evidence>
<sequence length="184" mass="20921">MMRNSNSLIFERTLHGIPAQLQSMIQYCICSPTIKISYLQAFPCMADPDVDHGFLYDEQGLVDILQSPFFDPNPEVDDTIDDYIEHIIFTLAPSIEEYLPTGSWRIIGHPSTSPPPATSPTNNTLPLSSTSQSRMIKGRNKALWRKEDRRERQKLLPIPNRCKPQRSDEVPIMETPSHGVQQLT</sequence>
<organism evidence="2 3">
    <name type="scientific">Dendrobium thyrsiflorum</name>
    <name type="common">Pinecone-like raceme dendrobium</name>
    <name type="synonym">Orchid</name>
    <dbReference type="NCBI Taxonomy" id="117978"/>
    <lineage>
        <taxon>Eukaryota</taxon>
        <taxon>Viridiplantae</taxon>
        <taxon>Streptophyta</taxon>
        <taxon>Embryophyta</taxon>
        <taxon>Tracheophyta</taxon>
        <taxon>Spermatophyta</taxon>
        <taxon>Magnoliopsida</taxon>
        <taxon>Liliopsida</taxon>
        <taxon>Asparagales</taxon>
        <taxon>Orchidaceae</taxon>
        <taxon>Epidendroideae</taxon>
        <taxon>Malaxideae</taxon>
        <taxon>Dendrobiinae</taxon>
        <taxon>Dendrobium</taxon>
    </lineage>
</organism>
<name>A0ABD0URE1_DENTH</name>
<feature type="compositionally biased region" description="Basic and acidic residues" evidence="1">
    <location>
        <begin position="144"/>
        <end position="154"/>
    </location>
</feature>
<accession>A0ABD0URE1</accession>
<dbReference type="AlphaFoldDB" id="A0ABD0URE1"/>
<evidence type="ECO:0000313" key="3">
    <source>
        <dbReference type="Proteomes" id="UP001552299"/>
    </source>
</evidence>
<dbReference type="Proteomes" id="UP001552299">
    <property type="component" value="Unassembled WGS sequence"/>
</dbReference>
<gene>
    <name evidence="2" type="ORF">M5K25_016391</name>
</gene>
<comment type="caution">
    <text evidence="2">The sequence shown here is derived from an EMBL/GenBank/DDBJ whole genome shotgun (WGS) entry which is preliminary data.</text>
</comment>
<protein>
    <submittedName>
        <fullName evidence="2">Uncharacterized protein</fullName>
    </submittedName>
</protein>
<reference evidence="2 3" key="1">
    <citation type="journal article" date="2024" name="Plant Biotechnol. J.">
        <title>Dendrobium thyrsiflorum genome and its molecular insights into genes involved in important horticultural traits.</title>
        <authorList>
            <person name="Chen B."/>
            <person name="Wang J.Y."/>
            <person name="Zheng P.J."/>
            <person name="Li K.L."/>
            <person name="Liang Y.M."/>
            <person name="Chen X.F."/>
            <person name="Zhang C."/>
            <person name="Zhao X."/>
            <person name="He X."/>
            <person name="Zhang G.Q."/>
            <person name="Liu Z.J."/>
            <person name="Xu Q."/>
        </authorList>
    </citation>
    <scope>NUCLEOTIDE SEQUENCE [LARGE SCALE GENOMIC DNA]</scope>
    <source>
        <strain evidence="2">GZMU011</strain>
    </source>
</reference>
<feature type="region of interest" description="Disordered" evidence="1">
    <location>
        <begin position="106"/>
        <end position="184"/>
    </location>
</feature>